<dbReference type="GeneID" id="40925553"/>
<proteinExistence type="predicted"/>
<dbReference type="InterPro" id="IPR036259">
    <property type="entry name" value="MFS_trans_sf"/>
</dbReference>
<evidence type="ECO:0000256" key="5">
    <source>
        <dbReference type="ARBA" id="ARBA00022989"/>
    </source>
</evidence>
<dbReference type="InterPro" id="IPR020846">
    <property type="entry name" value="MFS_dom"/>
</dbReference>
<dbReference type="CDD" id="cd06173">
    <property type="entry name" value="MFS_MefA_like"/>
    <property type="match status" value="1"/>
</dbReference>
<keyword evidence="10" id="KW-1185">Reference proteome</keyword>
<dbReference type="AlphaFoldDB" id="D3HRZ6"/>
<dbReference type="eggNOG" id="COG4262">
    <property type="taxonomic scope" value="Bacteria"/>
</dbReference>
<feature type="transmembrane region" description="Helical" evidence="7">
    <location>
        <begin position="267"/>
        <end position="287"/>
    </location>
</feature>
<dbReference type="GO" id="GO:0022857">
    <property type="term" value="F:transmembrane transporter activity"/>
    <property type="evidence" value="ECO:0007669"/>
    <property type="project" value="InterPro"/>
</dbReference>
<dbReference type="Proteomes" id="UP000001060">
    <property type="component" value="Chromosome"/>
</dbReference>
<dbReference type="PROSITE" id="PS50850">
    <property type="entry name" value="MFS"/>
    <property type="match status" value="1"/>
</dbReference>
<evidence type="ECO:0000313" key="9">
    <source>
        <dbReference type="EMBL" id="CBJ11675.1"/>
    </source>
</evidence>
<keyword evidence="4 7" id="KW-0812">Transmembrane</keyword>
<feature type="transmembrane region" description="Helical" evidence="7">
    <location>
        <begin position="294"/>
        <end position="314"/>
    </location>
</feature>
<evidence type="ECO:0000313" key="10">
    <source>
        <dbReference type="Proteomes" id="UP000001060"/>
    </source>
</evidence>
<comment type="subcellular location">
    <subcellularLocation>
        <location evidence="1">Cell membrane</location>
        <topology evidence="1">Multi-pass membrane protein</topology>
    </subcellularLocation>
</comment>
<keyword evidence="2" id="KW-0813">Transport</keyword>
<organism evidence="9 10">
    <name type="scientific">Legionella longbeachae serogroup 1 (strain NSW150)</name>
    <dbReference type="NCBI Taxonomy" id="661367"/>
    <lineage>
        <taxon>Bacteria</taxon>
        <taxon>Pseudomonadati</taxon>
        <taxon>Pseudomonadota</taxon>
        <taxon>Gammaproteobacteria</taxon>
        <taxon>Legionellales</taxon>
        <taxon>Legionellaceae</taxon>
        <taxon>Legionella</taxon>
    </lineage>
</organism>
<sequence>MGNGAFYLLKERKFLPFFLTQFFGAFNDNAFKLAMLTLISYHLTHNQAQSEFYQAIAGALFIIPFFLLSATSGQLADKYDKALITRIIKILELFLMIIGSLALCWGNIFLMMATLTGLGVHSTFFGPIKYAILPDHLPKKELLGATGLIDASTFIAILMGTTIGTLSIGIHSPKPYVAVFLTIFVALAGLTSSLFIPKAPSKSVNIKVDKQVWRVTYKMLKQATENTGILVAILILSWFWLLGTVILTKLPDYTNYVLGANNTVFAIFLALFSIGIASGSLAVNLIFQGQIYLLIVPWAMLAFTCFTMDLYWATPYLNQSKNAFSLINFFTHFAHWRIAFDLFMLAFSAGLFIVPLYTYLQVKSPSESRAQVIATNNIYNSLFMVAGALIVIVLLHFSAAIPQIFLILSLLNALAALLARIFLKKVVLTINHEISESGQ</sequence>
<protein>
    <recommendedName>
        <fullName evidence="8">Major facilitator superfamily (MFS) profile domain-containing protein</fullName>
    </recommendedName>
</protein>
<evidence type="ECO:0000256" key="2">
    <source>
        <dbReference type="ARBA" id="ARBA00022448"/>
    </source>
</evidence>
<reference evidence="9 10" key="1">
    <citation type="journal article" date="2010" name="PLoS Genet.">
        <title>Analysis of the Legionella longbeachae genome and transcriptome uncovers unique strategies to cause Legionnaires' disease.</title>
        <authorList>
            <person name="Cazalet C."/>
            <person name="Gomez-Valero L."/>
            <person name="Rusniok C."/>
            <person name="Lomma M."/>
            <person name="Dervins-Ravault D."/>
            <person name="Newton H."/>
            <person name="Sansom F."/>
            <person name="Jarraud S."/>
            <person name="Zidane N."/>
            <person name="Ma L."/>
            <person name="Bouchier C."/>
            <person name="Etienne J."/>
            <person name="Hartland E."/>
            <person name="Buchrieser C."/>
        </authorList>
    </citation>
    <scope>NUCLEOTIDE SEQUENCE [LARGE SCALE GENOMIC DNA]</scope>
    <source>
        <strain evidence="9 10">NSW150</strain>
    </source>
</reference>
<dbReference type="InterPro" id="IPR011701">
    <property type="entry name" value="MFS"/>
</dbReference>
<keyword evidence="3" id="KW-1003">Cell membrane</keyword>
<dbReference type="PANTHER" id="PTHR43266:SF2">
    <property type="entry name" value="MAJOR FACILITATOR SUPERFAMILY (MFS) PROFILE DOMAIN-CONTAINING PROTEIN"/>
    <property type="match status" value="1"/>
</dbReference>
<evidence type="ECO:0000256" key="6">
    <source>
        <dbReference type="ARBA" id="ARBA00023136"/>
    </source>
</evidence>
<dbReference type="GO" id="GO:0005886">
    <property type="term" value="C:plasma membrane"/>
    <property type="evidence" value="ECO:0007669"/>
    <property type="project" value="UniProtKB-SubCell"/>
</dbReference>
<keyword evidence="6 7" id="KW-0472">Membrane</keyword>
<dbReference type="RefSeq" id="WP_003631951.1">
    <property type="nucleotide sequence ID" value="NC_013861.1"/>
</dbReference>
<gene>
    <name evidence="9" type="ordered locus">LLO_1315</name>
</gene>
<feature type="transmembrane region" description="Helical" evidence="7">
    <location>
        <begin position="52"/>
        <end position="71"/>
    </location>
</feature>
<dbReference type="EMBL" id="FN650140">
    <property type="protein sequence ID" value="CBJ11675.1"/>
    <property type="molecule type" value="Genomic_DNA"/>
</dbReference>
<accession>D3HRZ6</accession>
<dbReference type="STRING" id="661367.LLO_1315"/>
<feature type="transmembrane region" description="Helical" evidence="7">
    <location>
        <begin position="334"/>
        <end position="357"/>
    </location>
</feature>
<dbReference type="OrthoDB" id="9803968at2"/>
<dbReference type="KEGG" id="llo:LLO_1315"/>
<evidence type="ECO:0000256" key="7">
    <source>
        <dbReference type="SAM" id="Phobius"/>
    </source>
</evidence>
<feature type="transmembrane region" description="Helical" evidence="7">
    <location>
        <begin position="228"/>
        <end position="247"/>
    </location>
</feature>
<dbReference type="Gene3D" id="1.20.1250.20">
    <property type="entry name" value="MFS general substrate transporter like domains"/>
    <property type="match status" value="1"/>
</dbReference>
<feature type="transmembrane region" description="Helical" evidence="7">
    <location>
        <begin position="176"/>
        <end position="196"/>
    </location>
</feature>
<dbReference type="Pfam" id="PF07690">
    <property type="entry name" value="MFS_1"/>
    <property type="match status" value="1"/>
</dbReference>
<evidence type="ECO:0000256" key="1">
    <source>
        <dbReference type="ARBA" id="ARBA00004651"/>
    </source>
</evidence>
<evidence type="ECO:0000256" key="4">
    <source>
        <dbReference type="ARBA" id="ARBA00022692"/>
    </source>
</evidence>
<name>D3HRZ6_LEGLN</name>
<dbReference type="HOGENOM" id="CLU_029603_1_0_6"/>
<feature type="domain" description="Major facilitator superfamily (MFS) profile" evidence="8">
    <location>
        <begin position="13"/>
        <end position="427"/>
    </location>
</feature>
<keyword evidence="5 7" id="KW-1133">Transmembrane helix</keyword>
<evidence type="ECO:0000256" key="3">
    <source>
        <dbReference type="ARBA" id="ARBA00022475"/>
    </source>
</evidence>
<feature type="transmembrane region" description="Helical" evidence="7">
    <location>
        <begin position="404"/>
        <end position="423"/>
    </location>
</feature>
<dbReference type="PANTHER" id="PTHR43266">
    <property type="entry name" value="MACROLIDE-EFFLUX PROTEIN"/>
    <property type="match status" value="1"/>
</dbReference>
<evidence type="ECO:0000259" key="8">
    <source>
        <dbReference type="PROSITE" id="PS50850"/>
    </source>
</evidence>
<feature type="transmembrane region" description="Helical" evidence="7">
    <location>
        <begin position="378"/>
        <end position="398"/>
    </location>
</feature>
<dbReference type="SUPFAM" id="SSF103473">
    <property type="entry name" value="MFS general substrate transporter"/>
    <property type="match status" value="1"/>
</dbReference>